<dbReference type="Pfam" id="PF00849">
    <property type="entry name" value="PseudoU_synth_2"/>
    <property type="match status" value="1"/>
</dbReference>
<feature type="domain" description="Pseudouridine synthase RsuA/RluA-like" evidence="2">
    <location>
        <begin position="16"/>
        <end position="159"/>
    </location>
</feature>
<keyword evidence="4" id="KW-1185">Reference proteome</keyword>
<dbReference type="Proteomes" id="UP001172082">
    <property type="component" value="Unassembled WGS sequence"/>
</dbReference>
<evidence type="ECO:0000313" key="4">
    <source>
        <dbReference type="Proteomes" id="UP001172082"/>
    </source>
</evidence>
<dbReference type="Gene3D" id="3.30.2350.10">
    <property type="entry name" value="Pseudouridine synthase"/>
    <property type="match status" value="1"/>
</dbReference>
<reference evidence="3" key="1">
    <citation type="submission" date="2023-06" db="EMBL/GenBank/DDBJ databases">
        <title>Genomic of Parafulvivirga corallium.</title>
        <authorList>
            <person name="Wang G."/>
        </authorList>
    </citation>
    <scope>NUCLEOTIDE SEQUENCE</scope>
    <source>
        <strain evidence="3">BMA10</strain>
    </source>
</reference>
<dbReference type="EC" id="5.4.99.-" evidence="3"/>
<dbReference type="PANTHER" id="PTHR21600">
    <property type="entry name" value="MITOCHONDRIAL RNA PSEUDOURIDINE SYNTHASE"/>
    <property type="match status" value="1"/>
</dbReference>
<evidence type="ECO:0000313" key="3">
    <source>
        <dbReference type="EMBL" id="MDN5200752.1"/>
    </source>
</evidence>
<name>A0ABT8KJ67_9BACT</name>
<dbReference type="InterPro" id="IPR006145">
    <property type="entry name" value="PsdUridine_synth_RsuA/RluA"/>
</dbReference>
<comment type="caution">
    <text evidence="3">The sequence shown here is derived from an EMBL/GenBank/DDBJ whole genome shotgun (WGS) entry which is preliminary data.</text>
</comment>
<comment type="similarity">
    <text evidence="1">Belongs to the pseudouridine synthase RluA family.</text>
</comment>
<protein>
    <submittedName>
        <fullName evidence="3">RluA family pseudouridine synthase</fullName>
        <ecNumber evidence="3">5.4.99.-</ecNumber>
    </submittedName>
</protein>
<evidence type="ECO:0000256" key="1">
    <source>
        <dbReference type="ARBA" id="ARBA00010876"/>
    </source>
</evidence>
<dbReference type="InterPro" id="IPR050188">
    <property type="entry name" value="RluA_PseudoU_synthase"/>
</dbReference>
<dbReference type="GO" id="GO:0016853">
    <property type="term" value="F:isomerase activity"/>
    <property type="evidence" value="ECO:0007669"/>
    <property type="project" value="UniProtKB-KW"/>
</dbReference>
<dbReference type="SUPFAM" id="SSF55120">
    <property type="entry name" value="Pseudouridine synthase"/>
    <property type="match status" value="1"/>
</dbReference>
<organism evidence="3 4">
    <name type="scientific">Splendidivirga corallicola</name>
    <dbReference type="NCBI Taxonomy" id="3051826"/>
    <lineage>
        <taxon>Bacteria</taxon>
        <taxon>Pseudomonadati</taxon>
        <taxon>Bacteroidota</taxon>
        <taxon>Cytophagia</taxon>
        <taxon>Cytophagales</taxon>
        <taxon>Splendidivirgaceae</taxon>
        <taxon>Splendidivirga</taxon>
    </lineage>
</organism>
<accession>A0ABT8KJ67</accession>
<dbReference type="InterPro" id="IPR020103">
    <property type="entry name" value="PsdUridine_synth_cat_dom_sf"/>
</dbReference>
<dbReference type="RefSeq" id="WP_346750772.1">
    <property type="nucleotide sequence ID" value="NZ_JAUJEA010000001.1"/>
</dbReference>
<sequence>MKRIDFESLILFEDDDYIVVNKPPLISSLDDRNDPINLLSLARDYAENAQVCHRLDKETSGAIAIAKNPEAYRALSIQFENRLVSKTYHAVVDGIHDFKEKEIDVPILVLGNGSVTININRGKESNTFVNTLQVYKAHTLLSCHPITGRMHQIRIHLSHIGTPIIGDTKYGGKPFFLSSIKRKYNLKRYTEEQPLIKRTALHSFGLRFEKRDGAEVSVEAPYPKDFNVLLKQLEKNV</sequence>
<proteinExistence type="inferred from homology"/>
<dbReference type="EMBL" id="JAUJEA010000001">
    <property type="protein sequence ID" value="MDN5200752.1"/>
    <property type="molecule type" value="Genomic_DNA"/>
</dbReference>
<dbReference type="PANTHER" id="PTHR21600:SF44">
    <property type="entry name" value="RIBOSOMAL LARGE SUBUNIT PSEUDOURIDINE SYNTHASE D"/>
    <property type="match status" value="1"/>
</dbReference>
<gene>
    <name evidence="3" type="ORF">QQ008_05255</name>
</gene>
<dbReference type="CDD" id="cd02869">
    <property type="entry name" value="PseudoU_synth_RluA_like"/>
    <property type="match status" value="1"/>
</dbReference>
<evidence type="ECO:0000259" key="2">
    <source>
        <dbReference type="Pfam" id="PF00849"/>
    </source>
</evidence>
<keyword evidence="3" id="KW-0413">Isomerase</keyword>